<organism evidence="9 10">
    <name type="scientific">Allacma fusca</name>
    <dbReference type="NCBI Taxonomy" id="39272"/>
    <lineage>
        <taxon>Eukaryota</taxon>
        <taxon>Metazoa</taxon>
        <taxon>Ecdysozoa</taxon>
        <taxon>Arthropoda</taxon>
        <taxon>Hexapoda</taxon>
        <taxon>Collembola</taxon>
        <taxon>Symphypleona</taxon>
        <taxon>Sminthuridae</taxon>
        <taxon>Allacma</taxon>
    </lineage>
</organism>
<evidence type="ECO:0000256" key="2">
    <source>
        <dbReference type="ARBA" id="ARBA00022525"/>
    </source>
</evidence>
<feature type="signal peptide" evidence="8">
    <location>
        <begin position="1"/>
        <end position="24"/>
    </location>
</feature>
<evidence type="ECO:0000256" key="1">
    <source>
        <dbReference type="ARBA" id="ARBA00004613"/>
    </source>
</evidence>
<dbReference type="GO" id="GO:0005576">
    <property type="term" value="C:extracellular region"/>
    <property type="evidence" value="ECO:0007669"/>
    <property type="project" value="UniProtKB-SubCell"/>
</dbReference>
<evidence type="ECO:0000256" key="8">
    <source>
        <dbReference type="SAM" id="SignalP"/>
    </source>
</evidence>
<dbReference type="Pfam" id="PF03098">
    <property type="entry name" value="An_peroxidase"/>
    <property type="match status" value="1"/>
</dbReference>
<dbReference type="GO" id="GO:0004601">
    <property type="term" value="F:peroxidase activity"/>
    <property type="evidence" value="ECO:0007669"/>
    <property type="project" value="UniProtKB-KW"/>
</dbReference>
<dbReference type="CDD" id="cd09823">
    <property type="entry name" value="peroxinectin_like"/>
    <property type="match status" value="1"/>
</dbReference>
<dbReference type="OrthoDB" id="823504at2759"/>
<proteinExistence type="predicted"/>
<dbReference type="AlphaFoldDB" id="A0A8J2LR41"/>
<keyword evidence="10" id="KW-1185">Reference proteome</keyword>
<dbReference type="FunFam" id="1.10.640.10:FF:000003">
    <property type="entry name" value="chorion peroxidase"/>
    <property type="match status" value="1"/>
</dbReference>
<dbReference type="PROSITE" id="PS50292">
    <property type="entry name" value="PEROXIDASE_3"/>
    <property type="match status" value="1"/>
</dbReference>
<sequence>MVRPLFIQPGLIWLVLIITGVCRGYESYEAEMFNPDEGDLNILEEAEYEPPPSIRLGRDAPKPMGVMGYYKCKAPEGYPGSCKPRATCASYYSTSAHYDYNKPDRYKSCTFGYGYRGVCCPEVIYYGKKPQVIKVPYKSRPGYDSKYVEMTPEQIHKAVRYAEVEINKAFKNDKDWERGEDDDSYWGNGVVPEIYLPELHKIGWAGYFLVLVTHYLSKEYGYNPASYYDGGLQLNKYMHLLPYDIQEVCKGFHYKKCLYSKYRTIDGHCNNLKVPYWGQARTAVDRLLVPMYTDTVYAIKRTPDGNDLPHSRFLRAQVLPEKDVGEKAVNMLFVIMGQIVVHDCSHTVFYQGHEGGFLDCCHNYKGGYHQALPKCYAVALPPSDPFYSKHHQSCLNLARTMVAPNYQCTAGYASQVNRQTSVIDLSLVYATNANESEQLRTGKQGMLKMSKIGNEYMLPLDKNAECFNTSNGFCMTSGDLRSTIHPGITMFQSILNRFHNYCAKKLNYLNPHWDDEKLFQECRKINIAVFQHIVFNEYLPLLLGWNFMYDHGLLSTTKGYSYDYDEDTNPAILAEFTAAAMRCHSSVYGKIALADEYYNVEKIELLNNHYNDPSIFKNGDNFDKLVRGYIVTAQRKLDPYYDPMISLYLLKDQRSFGLDIGSFNIHRGRDYALRSYNDYREICGLKRAYDWKDFHDWIDPKDVELLKKHYRNVDHVELYVAGLMERHQHDAVVGPTWWCIIAQQFKNWKTGDRFFYDLGDQPHSFTLPQLDQIRHMSMAAILCTVTHVKHVPAFAFHTISDGYVSPKFSGFPLN</sequence>
<evidence type="ECO:0000256" key="7">
    <source>
        <dbReference type="PIRSR" id="PIRSR619791-2"/>
    </source>
</evidence>
<reference evidence="9" key="1">
    <citation type="submission" date="2021-06" db="EMBL/GenBank/DDBJ databases">
        <authorList>
            <person name="Hodson N. C."/>
            <person name="Mongue J. A."/>
            <person name="Jaron S. K."/>
        </authorList>
    </citation>
    <scope>NUCLEOTIDE SEQUENCE</scope>
</reference>
<feature type="chain" id="PRO_5035211409" description="Chorion peroxidase" evidence="8">
    <location>
        <begin position="25"/>
        <end position="814"/>
    </location>
</feature>
<evidence type="ECO:0000256" key="6">
    <source>
        <dbReference type="ARBA" id="ARBA00023180"/>
    </source>
</evidence>
<gene>
    <name evidence="9" type="ORF">AFUS01_LOCUS45750</name>
</gene>
<evidence type="ECO:0000256" key="4">
    <source>
        <dbReference type="ARBA" id="ARBA00022617"/>
    </source>
</evidence>
<keyword evidence="4 7" id="KW-0349">Heme</keyword>
<dbReference type="PANTHER" id="PTHR11475:SF4">
    <property type="entry name" value="CHORION PEROXIDASE"/>
    <property type="match status" value="1"/>
</dbReference>
<accession>A0A8J2LR41</accession>
<keyword evidence="7" id="KW-0408">Iron</keyword>
<evidence type="ECO:0000313" key="9">
    <source>
        <dbReference type="EMBL" id="CAG7836513.1"/>
    </source>
</evidence>
<protein>
    <recommendedName>
        <fullName evidence="11">Chorion peroxidase</fullName>
    </recommendedName>
</protein>
<evidence type="ECO:0000313" key="10">
    <source>
        <dbReference type="Proteomes" id="UP000708208"/>
    </source>
</evidence>
<comment type="subcellular location">
    <subcellularLocation>
        <location evidence="1">Secreted</location>
    </subcellularLocation>
</comment>
<evidence type="ECO:0008006" key="11">
    <source>
        <dbReference type="Google" id="ProtNLM"/>
    </source>
</evidence>
<dbReference type="PANTHER" id="PTHR11475">
    <property type="entry name" value="OXIDASE/PEROXIDASE"/>
    <property type="match status" value="1"/>
</dbReference>
<evidence type="ECO:0000256" key="5">
    <source>
        <dbReference type="ARBA" id="ARBA00022729"/>
    </source>
</evidence>
<dbReference type="Proteomes" id="UP000708208">
    <property type="component" value="Unassembled WGS sequence"/>
</dbReference>
<keyword evidence="3" id="KW-0560">Oxidoreductase</keyword>
<keyword evidence="2" id="KW-0964">Secreted</keyword>
<keyword evidence="5 8" id="KW-0732">Signal</keyword>
<evidence type="ECO:0000256" key="3">
    <source>
        <dbReference type="ARBA" id="ARBA00022559"/>
    </source>
</evidence>
<comment type="caution">
    <text evidence="9">The sequence shown here is derived from an EMBL/GenBank/DDBJ whole genome shotgun (WGS) entry which is preliminary data.</text>
</comment>
<dbReference type="EMBL" id="CAJVCH010571061">
    <property type="protein sequence ID" value="CAG7836513.1"/>
    <property type="molecule type" value="Genomic_DNA"/>
</dbReference>
<dbReference type="GO" id="GO:0046872">
    <property type="term" value="F:metal ion binding"/>
    <property type="evidence" value="ECO:0007669"/>
    <property type="project" value="UniProtKB-KW"/>
</dbReference>
<dbReference type="InterPro" id="IPR019791">
    <property type="entry name" value="Haem_peroxidase_animal"/>
</dbReference>
<feature type="binding site" description="axial binding residue" evidence="7">
    <location>
        <position position="584"/>
    </location>
    <ligand>
        <name>heme b</name>
        <dbReference type="ChEBI" id="CHEBI:60344"/>
    </ligand>
    <ligandPart>
        <name>Fe</name>
        <dbReference type="ChEBI" id="CHEBI:18248"/>
    </ligandPart>
</feature>
<keyword evidence="7" id="KW-0479">Metal-binding</keyword>
<keyword evidence="6" id="KW-0325">Glycoprotein</keyword>
<name>A0A8J2LR41_9HEXA</name>
<keyword evidence="3" id="KW-0575">Peroxidase</keyword>